<dbReference type="Proteomes" id="UP001303647">
    <property type="component" value="Unassembled WGS sequence"/>
</dbReference>
<reference evidence="1" key="2">
    <citation type="submission" date="2023-05" db="EMBL/GenBank/DDBJ databases">
        <authorList>
            <consortium name="Lawrence Berkeley National Laboratory"/>
            <person name="Steindorff A."/>
            <person name="Hensen N."/>
            <person name="Bonometti L."/>
            <person name="Westerberg I."/>
            <person name="Brannstrom I.O."/>
            <person name="Guillou S."/>
            <person name="Cros-Aarteil S."/>
            <person name="Calhoun S."/>
            <person name="Haridas S."/>
            <person name="Kuo A."/>
            <person name="Mondo S."/>
            <person name="Pangilinan J."/>
            <person name="Riley R."/>
            <person name="Labutti K."/>
            <person name="Andreopoulos B."/>
            <person name="Lipzen A."/>
            <person name="Chen C."/>
            <person name="Yanf M."/>
            <person name="Daum C."/>
            <person name="Ng V."/>
            <person name="Clum A."/>
            <person name="Ohm R."/>
            <person name="Martin F."/>
            <person name="Silar P."/>
            <person name="Natvig D."/>
            <person name="Lalanne C."/>
            <person name="Gautier V."/>
            <person name="Ament-Velasquez S.L."/>
            <person name="Kruys A."/>
            <person name="Hutchinson M.I."/>
            <person name="Powell A.J."/>
            <person name="Barry K."/>
            <person name="Miller A.N."/>
            <person name="Grigoriev I.V."/>
            <person name="Debuchy R."/>
            <person name="Gladieux P."/>
            <person name="Thoren M.H."/>
            <person name="Johannesson H."/>
        </authorList>
    </citation>
    <scope>NUCLEOTIDE SEQUENCE</scope>
    <source>
        <strain evidence="1">CBS 359.72</strain>
    </source>
</reference>
<keyword evidence="2" id="KW-1185">Reference proteome</keyword>
<comment type="caution">
    <text evidence="1">The sequence shown here is derived from an EMBL/GenBank/DDBJ whole genome shotgun (WGS) entry which is preliminary data.</text>
</comment>
<sequence length="394" mass="45511">MCFGDGYTGVEDNNLMHYVSDVDEAFALLQCGFNRFNSRNSDGKLAINSLTQQCDPALIKFCIENGTDLTNKDSQGRTILFDLFSHLNSGTLDNGKVWAILDAVRLCLDGGVDIFEKDHCRCPCSPGGCTIFSIFSINFPSLEIPALNLGPLWSLEWVTLVEEHCGAEAARQVLLILLRRAKSDQPDIYINHVCCHRGRGIGERQIWQEQPRPLLDEDVTEILDEEREFIDILEAEVDALDSNSVQSLRSRWILTIKEKYDAHVETVNQAKGKRKLQRPEKHHDQTYVDYKNDTYHPRTIYITCRPWLVLITEQLALYAFWLRYEFETAGGSTLRQLRPEGWFKKRLSWLKELMDVMEISADGITKEMKRKYERKRVTGEVDYEELDLEFLIRM</sequence>
<dbReference type="EMBL" id="MU857671">
    <property type="protein sequence ID" value="KAK4246596.1"/>
    <property type="molecule type" value="Genomic_DNA"/>
</dbReference>
<accession>A0AAN7CRL4</accession>
<reference evidence="1" key="1">
    <citation type="journal article" date="2023" name="Mol. Phylogenet. Evol.">
        <title>Genome-scale phylogeny and comparative genomics of the fungal order Sordariales.</title>
        <authorList>
            <person name="Hensen N."/>
            <person name="Bonometti L."/>
            <person name="Westerberg I."/>
            <person name="Brannstrom I.O."/>
            <person name="Guillou S."/>
            <person name="Cros-Aarteil S."/>
            <person name="Calhoun S."/>
            <person name="Haridas S."/>
            <person name="Kuo A."/>
            <person name="Mondo S."/>
            <person name="Pangilinan J."/>
            <person name="Riley R."/>
            <person name="LaButti K."/>
            <person name="Andreopoulos B."/>
            <person name="Lipzen A."/>
            <person name="Chen C."/>
            <person name="Yan M."/>
            <person name="Daum C."/>
            <person name="Ng V."/>
            <person name="Clum A."/>
            <person name="Steindorff A."/>
            <person name="Ohm R.A."/>
            <person name="Martin F."/>
            <person name="Silar P."/>
            <person name="Natvig D.O."/>
            <person name="Lalanne C."/>
            <person name="Gautier V."/>
            <person name="Ament-Velasquez S.L."/>
            <person name="Kruys A."/>
            <person name="Hutchinson M.I."/>
            <person name="Powell A.J."/>
            <person name="Barry K."/>
            <person name="Miller A.N."/>
            <person name="Grigoriev I.V."/>
            <person name="Debuchy R."/>
            <person name="Gladieux P."/>
            <person name="Hiltunen Thoren M."/>
            <person name="Johannesson H."/>
        </authorList>
    </citation>
    <scope>NUCLEOTIDE SEQUENCE</scope>
    <source>
        <strain evidence="1">CBS 359.72</strain>
    </source>
</reference>
<gene>
    <name evidence="1" type="ORF">C7999DRAFT_33028</name>
</gene>
<protein>
    <recommendedName>
        <fullName evidence="3">Ankyrin repeat protein</fullName>
    </recommendedName>
</protein>
<dbReference type="Gene3D" id="1.25.40.20">
    <property type="entry name" value="Ankyrin repeat-containing domain"/>
    <property type="match status" value="1"/>
</dbReference>
<evidence type="ECO:0000313" key="2">
    <source>
        <dbReference type="Proteomes" id="UP001303647"/>
    </source>
</evidence>
<proteinExistence type="predicted"/>
<evidence type="ECO:0008006" key="3">
    <source>
        <dbReference type="Google" id="ProtNLM"/>
    </source>
</evidence>
<dbReference type="InterPro" id="IPR036770">
    <property type="entry name" value="Ankyrin_rpt-contain_sf"/>
</dbReference>
<dbReference type="AlphaFoldDB" id="A0AAN7CRL4"/>
<name>A0AAN7CRL4_9PEZI</name>
<dbReference type="SUPFAM" id="SSF48403">
    <property type="entry name" value="Ankyrin repeat"/>
    <property type="match status" value="1"/>
</dbReference>
<organism evidence="1 2">
    <name type="scientific">Corynascus novoguineensis</name>
    <dbReference type="NCBI Taxonomy" id="1126955"/>
    <lineage>
        <taxon>Eukaryota</taxon>
        <taxon>Fungi</taxon>
        <taxon>Dikarya</taxon>
        <taxon>Ascomycota</taxon>
        <taxon>Pezizomycotina</taxon>
        <taxon>Sordariomycetes</taxon>
        <taxon>Sordariomycetidae</taxon>
        <taxon>Sordariales</taxon>
        <taxon>Chaetomiaceae</taxon>
        <taxon>Corynascus</taxon>
    </lineage>
</organism>
<evidence type="ECO:0000313" key="1">
    <source>
        <dbReference type="EMBL" id="KAK4246596.1"/>
    </source>
</evidence>